<sequence>MKGEKDDDRVMGPLFPRLHVNDPDKGGPRAPPRNKMALYEQLSVPSQRFNSASSTLPFPPRNSSNLVPSLPSSQVSAVLRHMTRAMFIHTQILSLVLPNILLKVKGCGHRKNMFSPLYMTPPVPVRSAEVINSQTSDRMNSIATRMEFERKSIKQTSSGNLFGTGSAAAECSTQRPRNPNVKKSRGKMLDDVDDIVVPTFDQSEVLASLKKDAHMTDAGKLSTLSSRQTHKSPAAIDFSVQCPNSNEKPLGQTDSIETKSKNSIINRFGKNSKETSLIEEPKETKENSASHRAAERLSSSKDCLVRDNTGNLHVTEKSVNGNPELYQENGNLNGCQTLNDHVLLNNAEAQRARSELCSEASPEKGQRTLNLSENCQKEGSGSLEYGDAVRQDDTLEPSMVDTVSWLGISPDDIVGVIGPKHFWKARRAIINQQRVFAIQVFELHRLIKKLMAASPHLLLEGNPYISRSPVEAPSKTLLPQGNTTSQPEEFRPKDDHQKPKQNVEQPPDDISGIPALPACEDGPKGGSQGQVPKVGPNSGYLSPVPVAPDDKSSPWCFPPLANQWLVPVMSPSEGLVYKPYMGPCPPTGGFMTPHGSCTPLGMSHVAGDFINSAYGVPASHRPPNMGVMSGPPAIVPHYFPTPYGIQALNPLISTSAVEQVNNLAGSQPNVQTGQCSRSSCNMSHHPKEAFSGHRGKFRESKNSELQGSTASSPAEKAQPNGRSTSPLLSTALAANNHNCPSQSSGRDSCTRVIKVVPHNARSATESAARIFRSIQKERQQHDS</sequence>
<feature type="region of interest" description="Disordered" evidence="1">
    <location>
        <begin position="470"/>
        <end position="545"/>
    </location>
</feature>
<organism evidence="2">
    <name type="scientific">Musa acuminata subsp. malaccensis</name>
    <name type="common">Wild banana</name>
    <name type="synonym">Musa malaccensis</name>
    <dbReference type="NCBI Taxonomy" id="214687"/>
    <lineage>
        <taxon>Eukaryota</taxon>
        <taxon>Viridiplantae</taxon>
        <taxon>Streptophyta</taxon>
        <taxon>Embryophyta</taxon>
        <taxon>Tracheophyta</taxon>
        <taxon>Spermatophyta</taxon>
        <taxon>Magnoliopsida</taxon>
        <taxon>Liliopsida</taxon>
        <taxon>Zingiberales</taxon>
        <taxon>Musaceae</taxon>
        <taxon>Musa</taxon>
    </lineage>
</organism>
<feature type="compositionally biased region" description="Basic and acidic residues" evidence="1">
    <location>
        <begin position="488"/>
        <end position="498"/>
    </location>
</feature>
<proteinExistence type="predicted"/>
<name>A0A8D6ZXJ1_MUSAM</name>
<dbReference type="InterPro" id="IPR039319">
    <property type="entry name" value="ELF3-like"/>
</dbReference>
<feature type="compositionally biased region" description="Basic and acidic residues" evidence="1">
    <location>
        <begin position="279"/>
        <end position="299"/>
    </location>
</feature>
<feature type="compositionally biased region" description="Polar residues" evidence="1">
    <location>
        <begin position="477"/>
        <end position="487"/>
    </location>
</feature>
<dbReference type="EMBL" id="HG996470">
    <property type="protein sequence ID" value="CAG1837982.1"/>
    <property type="molecule type" value="Genomic_DNA"/>
</dbReference>
<feature type="compositionally biased region" description="Polar residues" evidence="1">
    <location>
        <begin position="703"/>
        <end position="712"/>
    </location>
</feature>
<dbReference type="PANTHER" id="PTHR34281">
    <property type="entry name" value="PROTEIN EARLY FLOWERING 3"/>
    <property type="match status" value="1"/>
</dbReference>
<evidence type="ECO:0000256" key="1">
    <source>
        <dbReference type="SAM" id="MobiDB-lite"/>
    </source>
</evidence>
<feature type="compositionally biased region" description="Polar residues" evidence="1">
    <location>
        <begin position="667"/>
        <end position="682"/>
    </location>
</feature>
<gene>
    <name evidence="2" type="ORF">GSMUA_261590.1</name>
</gene>
<dbReference type="AlphaFoldDB" id="A0A8D6ZXJ1"/>
<evidence type="ECO:0000313" key="2">
    <source>
        <dbReference type="EMBL" id="CAG1837982.1"/>
    </source>
</evidence>
<reference evidence="2" key="1">
    <citation type="submission" date="2021-03" db="EMBL/GenBank/DDBJ databases">
        <authorList>
            <consortium name="Genoscope - CEA"/>
            <person name="William W."/>
        </authorList>
    </citation>
    <scope>NUCLEOTIDE SEQUENCE</scope>
    <source>
        <strain evidence="2">Doubled-haploid Pahang</strain>
    </source>
</reference>
<protein>
    <submittedName>
        <fullName evidence="2">(wild Malaysian banana) hypothetical protein</fullName>
    </submittedName>
</protein>
<feature type="compositionally biased region" description="Basic and acidic residues" evidence="1">
    <location>
        <begin position="1"/>
        <end position="10"/>
    </location>
</feature>
<feature type="region of interest" description="Disordered" evidence="1">
    <location>
        <begin position="164"/>
        <end position="185"/>
    </location>
</feature>
<feature type="region of interest" description="Disordered" evidence="1">
    <location>
        <begin position="1"/>
        <end position="35"/>
    </location>
</feature>
<accession>A0A8D6ZXJ1</accession>
<feature type="compositionally biased region" description="Basic and acidic residues" evidence="1">
    <location>
        <begin position="685"/>
        <end position="702"/>
    </location>
</feature>
<dbReference type="GO" id="GO:2000028">
    <property type="term" value="P:regulation of photoperiodism, flowering"/>
    <property type="evidence" value="ECO:0007669"/>
    <property type="project" value="InterPro"/>
</dbReference>
<feature type="region of interest" description="Disordered" evidence="1">
    <location>
        <begin position="270"/>
        <end position="299"/>
    </location>
</feature>
<feature type="region of interest" description="Disordered" evidence="1">
    <location>
        <begin position="667"/>
        <end position="727"/>
    </location>
</feature>
<dbReference type="PANTHER" id="PTHR34281:SF2">
    <property type="entry name" value="PROTEIN EARLY FLOWERING 3"/>
    <property type="match status" value="1"/>
</dbReference>